<dbReference type="AlphaFoldDB" id="A0AAD5MAP5"/>
<evidence type="ECO:0000313" key="2">
    <source>
        <dbReference type="Proteomes" id="UP001196413"/>
    </source>
</evidence>
<name>A0AAD5MAP5_PARTN</name>
<gene>
    <name evidence="1" type="ORF">KIN20_012422</name>
</gene>
<dbReference type="Proteomes" id="UP001196413">
    <property type="component" value="Unassembled WGS sequence"/>
</dbReference>
<proteinExistence type="predicted"/>
<evidence type="ECO:0000313" key="1">
    <source>
        <dbReference type="EMBL" id="KAJ1355140.1"/>
    </source>
</evidence>
<accession>A0AAD5MAP5</accession>
<dbReference type="EMBL" id="JAHQIW010002366">
    <property type="protein sequence ID" value="KAJ1355140.1"/>
    <property type="molecule type" value="Genomic_DNA"/>
</dbReference>
<reference evidence="1" key="1">
    <citation type="submission" date="2021-06" db="EMBL/GenBank/DDBJ databases">
        <title>Parelaphostrongylus tenuis whole genome reference sequence.</title>
        <authorList>
            <person name="Garwood T.J."/>
            <person name="Larsen P.A."/>
            <person name="Fountain-Jones N.M."/>
            <person name="Garbe J.R."/>
            <person name="Macchietto M.G."/>
            <person name="Kania S.A."/>
            <person name="Gerhold R.W."/>
            <person name="Richards J.E."/>
            <person name="Wolf T.M."/>
        </authorList>
    </citation>
    <scope>NUCLEOTIDE SEQUENCE</scope>
    <source>
        <strain evidence="1">MNPRO001-30</strain>
        <tissue evidence="1">Meninges</tissue>
    </source>
</reference>
<comment type="caution">
    <text evidence="1">The sequence shown here is derived from an EMBL/GenBank/DDBJ whole genome shotgun (WGS) entry which is preliminary data.</text>
</comment>
<keyword evidence="2" id="KW-1185">Reference proteome</keyword>
<organism evidence="1 2">
    <name type="scientific">Parelaphostrongylus tenuis</name>
    <name type="common">Meningeal worm</name>
    <dbReference type="NCBI Taxonomy" id="148309"/>
    <lineage>
        <taxon>Eukaryota</taxon>
        <taxon>Metazoa</taxon>
        <taxon>Ecdysozoa</taxon>
        <taxon>Nematoda</taxon>
        <taxon>Chromadorea</taxon>
        <taxon>Rhabditida</taxon>
        <taxon>Rhabditina</taxon>
        <taxon>Rhabditomorpha</taxon>
        <taxon>Strongyloidea</taxon>
        <taxon>Metastrongylidae</taxon>
        <taxon>Parelaphostrongylus</taxon>
    </lineage>
</organism>
<sequence length="57" mass="6538">MGQALKLEVNSYWAALKSSLSRFYITKWKGFHVLLNGSNLGYMSQFHKQENSIQGET</sequence>
<protein>
    <submittedName>
        <fullName evidence="1">Uncharacterized protein</fullName>
    </submittedName>
</protein>